<comment type="caution">
    <text evidence="2">The sequence shown here is derived from an EMBL/GenBank/DDBJ whole genome shotgun (WGS) entry which is preliminary data.</text>
</comment>
<sequence length="114" mass="12812">MPTIIFPPRQAVEDSGRGTQERKEWRRKKPIEGEATDAVEDFYIDVNGARTLIITRPLHIPPPTIRPEGKEHELQSGRSRLQRQTREPPSGQANQRNEADVLGPPAARGGKDIE</sequence>
<dbReference type="VEuPathDB" id="VectorBase:HLOH_056567"/>
<feature type="region of interest" description="Disordered" evidence="1">
    <location>
        <begin position="57"/>
        <end position="114"/>
    </location>
</feature>
<accession>A0A9J6F6S4</accession>
<gene>
    <name evidence="2" type="ORF">HPB48_016303</name>
</gene>
<evidence type="ECO:0000256" key="1">
    <source>
        <dbReference type="SAM" id="MobiDB-lite"/>
    </source>
</evidence>
<name>A0A9J6F6S4_HAELO</name>
<evidence type="ECO:0000313" key="2">
    <source>
        <dbReference type="EMBL" id="KAH9360134.1"/>
    </source>
</evidence>
<feature type="region of interest" description="Disordered" evidence="1">
    <location>
        <begin position="1"/>
        <end position="34"/>
    </location>
</feature>
<keyword evidence="3" id="KW-1185">Reference proteome</keyword>
<organism evidence="2 3">
    <name type="scientific">Haemaphysalis longicornis</name>
    <name type="common">Bush tick</name>
    <dbReference type="NCBI Taxonomy" id="44386"/>
    <lineage>
        <taxon>Eukaryota</taxon>
        <taxon>Metazoa</taxon>
        <taxon>Ecdysozoa</taxon>
        <taxon>Arthropoda</taxon>
        <taxon>Chelicerata</taxon>
        <taxon>Arachnida</taxon>
        <taxon>Acari</taxon>
        <taxon>Parasitiformes</taxon>
        <taxon>Ixodida</taxon>
        <taxon>Ixodoidea</taxon>
        <taxon>Ixodidae</taxon>
        <taxon>Haemaphysalinae</taxon>
        <taxon>Haemaphysalis</taxon>
    </lineage>
</organism>
<dbReference type="EMBL" id="JABSTR010000001">
    <property type="protein sequence ID" value="KAH9360134.1"/>
    <property type="molecule type" value="Genomic_DNA"/>
</dbReference>
<dbReference type="Proteomes" id="UP000821853">
    <property type="component" value="Chromosome 1"/>
</dbReference>
<protein>
    <submittedName>
        <fullName evidence="2">Uncharacterized protein</fullName>
    </submittedName>
</protein>
<proteinExistence type="predicted"/>
<dbReference type="AlphaFoldDB" id="A0A9J6F6S4"/>
<reference evidence="2 3" key="1">
    <citation type="journal article" date="2020" name="Cell">
        <title>Large-Scale Comparative Analyses of Tick Genomes Elucidate Their Genetic Diversity and Vector Capacities.</title>
        <authorList>
            <consortium name="Tick Genome and Microbiome Consortium (TIGMIC)"/>
            <person name="Jia N."/>
            <person name="Wang J."/>
            <person name="Shi W."/>
            <person name="Du L."/>
            <person name="Sun Y."/>
            <person name="Zhan W."/>
            <person name="Jiang J.F."/>
            <person name="Wang Q."/>
            <person name="Zhang B."/>
            <person name="Ji P."/>
            <person name="Bell-Sakyi L."/>
            <person name="Cui X.M."/>
            <person name="Yuan T.T."/>
            <person name="Jiang B.G."/>
            <person name="Yang W.F."/>
            <person name="Lam T.T."/>
            <person name="Chang Q.C."/>
            <person name="Ding S.J."/>
            <person name="Wang X.J."/>
            <person name="Zhu J.G."/>
            <person name="Ruan X.D."/>
            <person name="Zhao L."/>
            <person name="Wei J.T."/>
            <person name="Ye R.Z."/>
            <person name="Que T.C."/>
            <person name="Du C.H."/>
            <person name="Zhou Y.H."/>
            <person name="Cheng J.X."/>
            <person name="Dai P.F."/>
            <person name="Guo W.B."/>
            <person name="Han X.H."/>
            <person name="Huang E.J."/>
            <person name="Li L.F."/>
            <person name="Wei W."/>
            <person name="Gao Y.C."/>
            <person name="Liu J.Z."/>
            <person name="Shao H.Z."/>
            <person name="Wang X."/>
            <person name="Wang C.C."/>
            <person name="Yang T.C."/>
            <person name="Huo Q.B."/>
            <person name="Li W."/>
            <person name="Chen H.Y."/>
            <person name="Chen S.E."/>
            <person name="Zhou L.G."/>
            <person name="Ni X.B."/>
            <person name="Tian J.H."/>
            <person name="Sheng Y."/>
            <person name="Liu T."/>
            <person name="Pan Y.S."/>
            <person name="Xia L.Y."/>
            <person name="Li J."/>
            <person name="Zhao F."/>
            <person name="Cao W.C."/>
        </authorList>
    </citation>
    <scope>NUCLEOTIDE SEQUENCE [LARGE SCALE GENOMIC DNA]</scope>
    <source>
        <strain evidence="2">HaeL-2018</strain>
    </source>
</reference>
<feature type="compositionally biased region" description="Basic and acidic residues" evidence="1">
    <location>
        <begin position="11"/>
        <end position="24"/>
    </location>
</feature>
<evidence type="ECO:0000313" key="3">
    <source>
        <dbReference type="Proteomes" id="UP000821853"/>
    </source>
</evidence>